<feature type="non-terminal residue" evidence="1">
    <location>
        <position position="1"/>
    </location>
</feature>
<protein>
    <submittedName>
        <fullName evidence="1">ATP synthase gamma chain</fullName>
    </submittedName>
</protein>
<dbReference type="EMBL" id="BKCP01010403">
    <property type="protein sequence ID" value="GER52689.1"/>
    <property type="molecule type" value="Genomic_DNA"/>
</dbReference>
<proteinExistence type="predicted"/>
<evidence type="ECO:0000313" key="2">
    <source>
        <dbReference type="Proteomes" id="UP000325081"/>
    </source>
</evidence>
<evidence type="ECO:0000313" key="1">
    <source>
        <dbReference type="EMBL" id="GER52689.1"/>
    </source>
</evidence>
<organism evidence="1 2">
    <name type="scientific">Striga asiatica</name>
    <name type="common">Asiatic witchweed</name>
    <name type="synonym">Buchnera asiatica</name>
    <dbReference type="NCBI Taxonomy" id="4170"/>
    <lineage>
        <taxon>Eukaryota</taxon>
        <taxon>Viridiplantae</taxon>
        <taxon>Streptophyta</taxon>
        <taxon>Embryophyta</taxon>
        <taxon>Tracheophyta</taxon>
        <taxon>Spermatophyta</taxon>
        <taxon>Magnoliopsida</taxon>
        <taxon>eudicotyledons</taxon>
        <taxon>Gunneridae</taxon>
        <taxon>Pentapetalae</taxon>
        <taxon>asterids</taxon>
        <taxon>lamiids</taxon>
        <taxon>Lamiales</taxon>
        <taxon>Orobanchaceae</taxon>
        <taxon>Buchnereae</taxon>
        <taxon>Striga</taxon>
    </lineage>
</organism>
<keyword evidence="2" id="KW-1185">Reference proteome</keyword>
<dbReference type="Proteomes" id="UP000325081">
    <property type="component" value="Unassembled WGS sequence"/>
</dbReference>
<sequence length="158" mass="17670">GYRWSGRPEKPEVSPSDHYASRYPHHICRLSLRSIFHRSQLLIPCRVLLEIKGRVFIGSAKVGVGPGARDRVVPELFSELYSCLTRYVDASSSLPVIRQPQSQAGDERLLNLLGTSGGILRRAATRSIGHQRWHSIAVGLVFLLEFAWINGNVELNIV</sequence>
<gene>
    <name evidence="1" type="ORF">STAS_30154</name>
</gene>
<dbReference type="AlphaFoldDB" id="A0A5A7R5D6"/>
<comment type="caution">
    <text evidence="1">The sequence shown here is derived from an EMBL/GenBank/DDBJ whole genome shotgun (WGS) entry which is preliminary data.</text>
</comment>
<reference evidence="2" key="1">
    <citation type="journal article" date="2019" name="Curr. Biol.">
        <title>Genome Sequence of Striga asiatica Provides Insight into the Evolution of Plant Parasitism.</title>
        <authorList>
            <person name="Yoshida S."/>
            <person name="Kim S."/>
            <person name="Wafula E.K."/>
            <person name="Tanskanen J."/>
            <person name="Kim Y.M."/>
            <person name="Honaas L."/>
            <person name="Yang Z."/>
            <person name="Spallek T."/>
            <person name="Conn C.E."/>
            <person name="Ichihashi Y."/>
            <person name="Cheong K."/>
            <person name="Cui S."/>
            <person name="Der J.P."/>
            <person name="Gundlach H."/>
            <person name="Jiao Y."/>
            <person name="Hori C."/>
            <person name="Ishida J.K."/>
            <person name="Kasahara H."/>
            <person name="Kiba T."/>
            <person name="Kim M.S."/>
            <person name="Koo N."/>
            <person name="Laohavisit A."/>
            <person name="Lee Y.H."/>
            <person name="Lumba S."/>
            <person name="McCourt P."/>
            <person name="Mortimer J.C."/>
            <person name="Mutuku J.M."/>
            <person name="Nomura T."/>
            <person name="Sasaki-Sekimoto Y."/>
            <person name="Seto Y."/>
            <person name="Wang Y."/>
            <person name="Wakatake T."/>
            <person name="Sakakibara H."/>
            <person name="Demura T."/>
            <person name="Yamaguchi S."/>
            <person name="Yoneyama K."/>
            <person name="Manabe R.I."/>
            <person name="Nelson D.C."/>
            <person name="Schulman A.H."/>
            <person name="Timko M.P."/>
            <person name="dePamphilis C.W."/>
            <person name="Choi D."/>
            <person name="Shirasu K."/>
        </authorList>
    </citation>
    <scope>NUCLEOTIDE SEQUENCE [LARGE SCALE GENOMIC DNA]</scope>
    <source>
        <strain evidence="2">cv. UVA1</strain>
    </source>
</reference>
<accession>A0A5A7R5D6</accession>
<feature type="non-terminal residue" evidence="1">
    <location>
        <position position="158"/>
    </location>
</feature>
<name>A0A5A7R5D6_STRAF</name>